<dbReference type="EMBL" id="FNDZ01000004">
    <property type="protein sequence ID" value="SDI82534.1"/>
    <property type="molecule type" value="Genomic_DNA"/>
</dbReference>
<organism evidence="4 5">
    <name type="scientific">Proteiniclasticum ruminis</name>
    <dbReference type="NCBI Taxonomy" id="398199"/>
    <lineage>
        <taxon>Bacteria</taxon>
        <taxon>Bacillati</taxon>
        <taxon>Bacillota</taxon>
        <taxon>Clostridia</taxon>
        <taxon>Eubacteriales</taxon>
        <taxon>Clostridiaceae</taxon>
        <taxon>Proteiniclasticum</taxon>
    </lineage>
</organism>
<keyword evidence="2" id="KW-1133">Transmembrane helix</keyword>
<proteinExistence type="predicted"/>
<keyword evidence="2" id="KW-0472">Membrane</keyword>
<keyword evidence="2" id="KW-0812">Transmembrane</keyword>
<keyword evidence="1" id="KW-0175">Coiled coil</keyword>
<evidence type="ECO:0000313" key="5">
    <source>
        <dbReference type="Proteomes" id="UP000183255"/>
    </source>
</evidence>
<dbReference type="Pfam" id="PF14257">
    <property type="entry name" value="DUF4349"/>
    <property type="match status" value="1"/>
</dbReference>
<sequence>MKRRSKIIIGISSVVVILFIGVFVSSFFGGSLNEKSEDCSSVAPGMPVAPAEEPSYGEGTPDYTGRPTGGAGDKIIGTYSLNFETLTFPETVKAVDELVAQFKGYIEYSEVYNQPSMEGKIFKYARYTIRIPKNDVSAFNTALKNTAHIISENSNLQNVTRYYNDTTARLESLEAQRKRLNELYEEADRMEDIINIESRLQDIMYQIESLKGEINYLNEAISYSTVSVYVQEVAKLTTGESIQATLSERLGKALKDSLAFFEESLVTFAIAVIYILPFLAVLSVLVFIAVKVRKKRTPAKGKEALGPSSKE</sequence>
<dbReference type="RefSeq" id="WP_031575698.1">
    <property type="nucleotide sequence ID" value="NZ_FNDZ01000004.1"/>
</dbReference>
<evidence type="ECO:0000256" key="1">
    <source>
        <dbReference type="SAM" id="Coils"/>
    </source>
</evidence>
<evidence type="ECO:0000256" key="2">
    <source>
        <dbReference type="SAM" id="Phobius"/>
    </source>
</evidence>
<dbReference type="AlphaFoldDB" id="A0A1G8NQR7"/>
<protein>
    <recommendedName>
        <fullName evidence="3">DUF4349 domain-containing protein</fullName>
    </recommendedName>
</protein>
<reference evidence="4 5" key="1">
    <citation type="submission" date="2016-10" db="EMBL/GenBank/DDBJ databases">
        <authorList>
            <person name="de Groot N.N."/>
        </authorList>
    </citation>
    <scope>NUCLEOTIDE SEQUENCE [LARGE SCALE GENOMIC DNA]</scope>
    <source>
        <strain evidence="4 5">CGMCC 1.5058</strain>
    </source>
</reference>
<dbReference type="Proteomes" id="UP000183255">
    <property type="component" value="Unassembled WGS sequence"/>
</dbReference>
<feature type="transmembrane region" description="Helical" evidence="2">
    <location>
        <begin position="7"/>
        <end position="29"/>
    </location>
</feature>
<feature type="transmembrane region" description="Helical" evidence="2">
    <location>
        <begin position="265"/>
        <end position="290"/>
    </location>
</feature>
<name>A0A1G8NQR7_9CLOT</name>
<evidence type="ECO:0000313" key="4">
    <source>
        <dbReference type="EMBL" id="SDI82534.1"/>
    </source>
</evidence>
<dbReference type="InterPro" id="IPR025645">
    <property type="entry name" value="DUF4349"/>
</dbReference>
<feature type="domain" description="DUF4349" evidence="3">
    <location>
        <begin position="74"/>
        <end position="288"/>
    </location>
</feature>
<gene>
    <name evidence="4" type="ORF">SAMN05421804_104274</name>
</gene>
<evidence type="ECO:0000259" key="3">
    <source>
        <dbReference type="Pfam" id="PF14257"/>
    </source>
</evidence>
<accession>A0A1G8NQR7</accession>
<feature type="coiled-coil region" evidence="1">
    <location>
        <begin position="156"/>
        <end position="193"/>
    </location>
</feature>